<proteinExistence type="predicted"/>
<dbReference type="RefSeq" id="WP_146650845.1">
    <property type="nucleotide sequence ID" value="NZ_CP012333.1"/>
</dbReference>
<gene>
    <name evidence="1" type="ORF">AKJ09_06058</name>
</gene>
<keyword evidence="2" id="KW-1185">Reference proteome</keyword>
<name>A0A0K1Q1Z3_9BACT</name>
<dbReference type="Proteomes" id="UP000064967">
    <property type="component" value="Chromosome"/>
</dbReference>
<evidence type="ECO:0000313" key="1">
    <source>
        <dbReference type="EMBL" id="AKU99394.1"/>
    </source>
</evidence>
<protein>
    <submittedName>
        <fullName evidence="1">Uncharacterized protein</fullName>
    </submittedName>
</protein>
<sequence length="86" mass="9030">MDDKARGKRGAMNAVRNLRVSGYGTWANFAFKGTLDGIDDGERAIFESQNATVMGAGGVRGFDVGRASAPSEQLGAIDFCVGLRSS</sequence>
<dbReference type="EMBL" id="CP012333">
    <property type="protein sequence ID" value="AKU99394.1"/>
    <property type="molecule type" value="Genomic_DNA"/>
</dbReference>
<dbReference type="KEGG" id="llu:AKJ09_06058"/>
<evidence type="ECO:0000313" key="2">
    <source>
        <dbReference type="Proteomes" id="UP000064967"/>
    </source>
</evidence>
<reference evidence="1 2" key="1">
    <citation type="submission" date="2015-08" db="EMBL/GenBank/DDBJ databases">
        <authorList>
            <person name="Babu N.S."/>
            <person name="Beckwith C.J."/>
            <person name="Beseler K.G."/>
            <person name="Brison A."/>
            <person name="Carone J.V."/>
            <person name="Caskin T.P."/>
            <person name="Diamond M."/>
            <person name="Durham M.E."/>
            <person name="Foxe J.M."/>
            <person name="Go M."/>
            <person name="Henderson B.A."/>
            <person name="Jones I.B."/>
            <person name="McGettigan J.A."/>
            <person name="Micheletti S.J."/>
            <person name="Nasrallah M.E."/>
            <person name="Ortiz D."/>
            <person name="Piller C.R."/>
            <person name="Privatt S.R."/>
            <person name="Schneider S.L."/>
            <person name="Sharp S."/>
            <person name="Smith T.C."/>
            <person name="Stanton J.D."/>
            <person name="Ullery H.E."/>
            <person name="Wilson R.J."/>
            <person name="Serrano M.G."/>
            <person name="Buck G."/>
            <person name="Lee V."/>
            <person name="Wang Y."/>
            <person name="Carvalho R."/>
            <person name="Voegtly L."/>
            <person name="Shi R."/>
            <person name="Duckworth R."/>
            <person name="Johnson A."/>
            <person name="Loviza R."/>
            <person name="Walstead R."/>
            <person name="Shah Z."/>
            <person name="Kiflezghi M."/>
            <person name="Wade K."/>
            <person name="Ball S.L."/>
            <person name="Bradley K.W."/>
            <person name="Asai D.J."/>
            <person name="Bowman C.A."/>
            <person name="Russell D.A."/>
            <person name="Pope W.H."/>
            <person name="Jacobs-Sera D."/>
            <person name="Hendrix R.W."/>
            <person name="Hatfull G.F."/>
        </authorList>
    </citation>
    <scope>NUCLEOTIDE SEQUENCE [LARGE SCALE GENOMIC DNA]</scope>
    <source>
        <strain evidence="1 2">DSM 27648</strain>
    </source>
</reference>
<accession>A0A0K1Q1Z3</accession>
<organism evidence="1 2">
    <name type="scientific">Labilithrix luteola</name>
    <dbReference type="NCBI Taxonomy" id="1391654"/>
    <lineage>
        <taxon>Bacteria</taxon>
        <taxon>Pseudomonadati</taxon>
        <taxon>Myxococcota</taxon>
        <taxon>Polyangia</taxon>
        <taxon>Polyangiales</taxon>
        <taxon>Labilitrichaceae</taxon>
        <taxon>Labilithrix</taxon>
    </lineage>
</organism>
<dbReference type="AlphaFoldDB" id="A0A0K1Q1Z3"/>